<proteinExistence type="predicted"/>
<accession>A0A8T2ZL79</accession>
<reference evidence="1" key="1">
    <citation type="journal article" date="2021" name="J. Hered.">
        <title>Genome Assembly of Salicaceae Populus deltoides (Eastern Cottonwood) I-69 Based on Nanopore Sequencing and Hi-C Technologies.</title>
        <authorList>
            <person name="Bai S."/>
            <person name="Wu H."/>
            <person name="Zhang J."/>
            <person name="Pan Z."/>
            <person name="Zhao W."/>
            <person name="Li Z."/>
            <person name="Tong C."/>
        </authorList>
    </citation>
    <scope>NUCLEOTIDE SEQUENCE</scope>
    <source>
        <tissue evidence="1">Leaf</tissue>
    </source>
</reference>
<feature type="non-terminal residue" evidence="1">
    <location>
        <position position="129"/>
    </location>
</feature>
<dbReference type="AlphaFoldDB" id="A0A8T2ZL79"/>
<comment type="caution">
    <text evidence="1">The sequence shown here is derived from an EMBL/GenBank/DDBJ whole genome shotgun (WGS) entry which is preliminary data.</text>
</comment>
<dbReference type="Proteomes" id="UP000807159">
    <property type="component" value="Chromosome 1"/>
</dbReference>
<keyword evidence="2" id="KW-1185">Reference proteome</keyword>
<evidence type="ECO:0000313" key="2">
    <source>
        <dbReference type="Proteomes" id="UP000807159"/>
    </source>
</evidence>
<evidence type="ECO:0000313" key="1">
    <source>
        <dbReference type="EMBL" id="KAH8518136.1"/>
    </source>
</evidence>
<gene>
    <name evidence="1" type="ORF">H0E87_000096</name>
</gene>
<sequence>MVVRENVSVDLGNFRAESSVSSSSNDQDHHIHNNNVLIQPLYMKVPQRSNGGESYKREIRELQELFSKLNLMAAEFVPLSLSNNNSFGTVNGLNGVNEGFYGSNSSNNLVVNGNGFDRNGQVNGNAARR</sequence>
<organism evidence="1 2">
    <name type="scientific">Populus deltoides</name>
    <name type="common">Eastern poplar</name>
    <name type="synonym">Eastern cottonwood</name>
    <dbReference type="NCBI Taxonomy" id="3696"/>
    <lineage>
        <taxon>Eukaryota</taxon>
        <taxon>Viridiplantae</taxon>
        <taxon>Streptophyta</taxon>
        <taxon>Embryophyta</taxon>
        <taxon>Tracheophyta</taxon>
        <taxon>Spermatophyta</taxon>
        <taxon>Magnoliopsida</taxon>
        <taxon>eudicotyledons</taxon>
        <taxon>Gunneridae</taxon>
        <taxon>Pentapetalae</taxon>
        <taxon>rosids</taxon>
        <taxon>fabids</taxon>
        <taxon>Malpighiales</taxon>
        <taxon>Salicaceae</taxon>
        <taxon>Saliceae</taxon>
        <taxon>Populus</taxon>
    </lineage>
</organism>
<dbReference type="EMBL" id="JACEGQ020000001">
    <property type="protein sequence ID" value="KAH8518136.1"/>
    <property type="molecule type" value="Genomic_DNA"/>
</dbReference>
<protein>
    <submittedName>
        <fullName evidence="1">Uncharacterized protein</fullName>
    </submittedName>
</protein>
<name>A0A8T2ZL79_POPDE</name>